<dbReference type="Proteomes" id="UP000694382">
    <property type="component" value="Unassembled WGS sequence"/>
</dbReference>
<name>A0A8U8BFQ5_GEOPR</name>
<dbReference type="AlphaFoldDB" id="A0A8U8BFQ5"/>
<proteinExistence type="predicted"/>
<accession>A0A8U8BFQ5</accession>
<reference evidence="1" key="1">
    <citation type="submission" date="2025-08" db="UniProtKB">
        <authorList>
            <consortium name="Ensembl"/>
        </authorList>
    </citation>
    <scope>IDENTIFICATION</scope>
</reference>
<protein>
    <submittedName>
        <fullName evidence="1">Uncharacterized protein</fullName>
    </submittedName>
</protein>
<sequence length="120" mass="13050">EASGRIQDFQELAATRPMAPKHNHGPFAAETKVTIPDCGTPLALSNQPEVGTGASLGLARHPAIAGFSGASRRLRPQAPKYNQQAFPSETKTPVLGGRLWDLRWHYQTSPKLALVPAWVW</sequence>
<reference evidence="1" key="2">
    <citation type="submission" date="2025-09" db="UniProtKB">
        <authorList>
            <consortium name="Ensembl"/>
        </authorList>
    </citation>
    <scope>IDENTIFICATION</scope>
</reference>
<keyword evidence="2" id="KW-1185">Reference proteome</keyword>
<evidence type="ECO:0000313" key="2">
    <source>
        <dbReference type="Proteomes" id="UP000694382"/>
    </source>
</evidence>
<dbReference type="Ensembl" id="ENSCPVT00000027634.1">
    <property type="protein sequence ID" value="ENSCPVP00000023905.1"/>
    <property type="gene ID" value="ENSCPVG00000018248.1"/>
</dbReference>
<evidence type="ECO:0000313" key="1">
    <source>
        <dbReference type="Ensembl" id="ENSCPVP00000023905.1"/>
    </source>
</evidence>
<organism evidence="1 2">
    <name type="scientific">Geospiza parvula</name>
    <name type="common">Small tree-finch</name>
    <name type="synonym">Camarhynchus parvulus</name>
    <dbReference type="NCBI Taxonomy" id="87175"/>
    <lineage>
        <taxon>Eukaryota</taxon>
        <taxon>Metazoa</taxon>
        <taxon>Chordata</taxon>
        <taxon>Craniata</taxon>
        <taxon>Vertebrata</taxon>
        <taxon>Euteleostomi</taxon>
        <taxon>Archelosauria</taxon>
        <taxon>Archosauria</taxon>
        <taxon>Dinosauria</taxon>
        <taxon>Saurischia</taxon>
        <taxon>Theropoda</taxon>
        <taxon>Coelurosauria</taxon>
        <taxon>Aves</taxon>
        <taxon>Neognathae</taxon>
        <taxon>Neoaves</taxon>
        <taxon>Telluraves</taxon>
        <taxon>Australaves</taxon>
        <taxon>Passeriformes</taxon>
        <taxon>Thraupidae</taxon>
        <taxon>Camarhynchus</taxon>
    </lineage>
</organism>